<feature type="domain" description="TonB C-terminal" evidence="2">
    <location>
        <begin position="21"/>
        <end position="115"/>
    </location>
</feature>
<reference evidence="3 4" key="1">
    <citation type="submission" date="2018-08" db="EMBL/GenBank/DDBJ databases">
        <title>Recombination of ecologically and evolutionarily significant loci maintains genetic cohesion in the Pseudomonas syringae species complex.</title>
        <authorList>
            <person name="Dillon M."/>
            <person name="Thakur S."/>
            <person name="Almeida R.N.D."/>
            <person name="Weir B.S."/>
            <person name="Guttman D.S."/>
        </authorList>
    </citation>
    <scope>NUCLEOTIDE SEQUENCE [LARGE SCALE GENOMIC DNA]</scope>
    <source>
        <strain evidence="3 4">ICMP 3883</strain>
    </source>
</reference>
<dbReference type="Gene3D" id="3.30.2420.10">
    <property type="entry name" value="TonB"/>
    <property type="match status" value="1"/>
</dbReference>
<dbReference type="AlphaFoldDB" id="A0A3M2VV20"/>
<gene>
    <name evidence="3" type="ORF">ALQ95_02638</name>
</gene>
<proteinExistence type="predicted"/>
<evidence type="ECO:0000256" key="1">
    <source>
        <dbReference type="SAM" id="SignalP"/>
    </source>
</evidence>
<dbReference type="InterPro" id="IPR037682">
    <property type="entry name" value="TonB_C"/>
</dbReference>
<feature type="chain" id="PRO_5018239165" description="TonB C-terminal domain-containing protein" evidence="1">
    <location>
        <begin position="22"/>
        <end position="217"/>
    </location>
</feature>
<sequence length="217" mass="24681">MSRGLSVIVLAGLLWAGAAQALPSYPVPLYMPEPDYPASMRYTLVKNRVTVRIFIQADGGVRFLEVQGATDPRFISLTRSAVEQWTFEPWEPPDSHPEGEAVTVTFTFTGRPHTSQPLASNAELKQELCWQLNRDMFDGRKWRKDVKPDVIMRTELYLSSGPVIEQFLTLDERQALVLELLEVTPGIVAQFQKNPTRRYVDYLPENVRNALQRSGLF</sequence>
<dbReference type="GO" id="GO:0055085">
    <property type="term" value="P:transmembrane transport"/>
    <property type="evidence" value="ECO:0007669"/>
    <property type="project" value="InterPro"/>
</dbReference>
<protein>
    <recommendedName>
        <fullName evidence="2">TonB C-terminal domain-containing protein</fullName>
    </recommendedName>
</protein>
<organism evidence="3 4">
    <name type="scientific">Pseudomonas syringae pv. ribicola</name>
    <dbReference type="NCBI Taxonomy" id="55398"/>
    <lineage>
        <taxon>Bacteria</taxon>
        <taxon>Pseudomonadati</taxon>
        <taxon>Pseudomonadota</taxon>
        <taxon>Gammaproteobacteria</taxon>
        <taxon>Pseudomonadales</taxon>
        <taxon>Pseudomonadaceae</taxon>
        <taxon>Pseudomonas</taxon>
    </lineage>
</organism>
<dbReference type="PROSITE" id="PS52015">
    <property type="entry name" value="TONB_CTD"/>
    <property type="match status" value="1"/>
</dbReference>
<name>A0A3M2VV20_PSESI</name>
<dbReference type="RefSeq" id="WP_122293260.1">
    <property type="nucleotide sequence ID" value="NZ_RBNR01000191.1"/>
</dbReference>
<accession>A0A3M2VV20</accession>
<evidence type="ECO:0000313" key="3">
    <source>
        <dbReference type="EMBL" id="RML43080.1"/>
    </source>
</evidence>
<dbReference type="SUPFAM" id="SSF74653">
    <property type="entry name" value="TolA/TonB C-terminal domain"/>
    <property type="match status" value="1"/>
</dbReference>
<evidence type="ECO:0000259" key="2">
    <source>
        <dbReference type="PROSITE" id="PS52015"/>
    </source>
</evidence>
<dbReference type="EMBL" id="RBNR01000191">
    <property type="protein sequence ID" value="RML43080.1"/>
    <property type="molecule type" value="Genomic_DNA"/>
</dbReference>
<evidence type="ECO:0000313" key="4">
    <source>
        <dbReference type="Proteomes" id="UP000280292"/>
    </source>
</evidence>
<feature type="signal peptide" evidence="1">
    <location>
        <begin position="1"/>
        <end position="21"/>
    </location>
</feature>
<dbReference type="Proteomes" id="UP000280292">
    <property type="component" value="Unassembled WGS sequence"/>
</dbReference>
<keyword evidence="1" id="KW-0732">Signal</keyword>
<comment type="caution">
    <text evidence="3">The sequence shown here is derived from an EMBL/GenBank/DDBJ whole genome shotgun (WGS) entry which is preliminary data.</text>
</comment>